<dbReference type="EMBL" id="JASCZI010272350">
    <property type="protein sequence ID" value="MED6221829.1"/>
    <property type="molecule type" value="Genomic_DNA"/>
</dbReference>
<accession>A0ABU6ZIR3</accession>
<keyword evidence="2" id="KW-1185">Reference proteome</keyword>
<dbReference type="Proteomes" id="UP001341840">
    <property type="component" value="Unassembled WGS sequence"/>
</dbReference>
<protein>
    <submittedName>
        <fullName evidence="1">Uncharacterized protein</fullName>
    </submittedName>
</protein>
<comment type="caution">
    <text evidence="1">The sequence shown here is derived from an EMBL/GenBank/DDBJ whole genome shotgun (WGS) entry which is preliminary data.</text>
</comment>
<gene>
    <name evidence="1" type="ORF">PIB30_058393</name>
</gene>
<evidence type="ECO:0000313" key="1">
    <source>
        <dbReference type="EMBL" id="MED6221829.1"/>
    </source>
</evidence>
<evidence type="ECO:0000313" key="2">
    <source>
        <dbReference type="Proteomes" id="UP001341840"/>
    </source>
</evidence>
<organism evidence="1 2">
    <name type="scientific">Stylosanthes scabra</name>
    <dbReference type="NCBI Taxonomy" id="79078"/>
    <lineage>
        <taxon>Eukaryota</taxon>
        <taxon>Viridiplantae</taxon>
        <taxon>Streptophyta</taxon>
        <taxon>Embryophyta</taxon>
        <taxon>Tracheophyta</taxon>
        <taxon>Spermatophyta</taxon>
        <taxon>Magnoliopsida</taxon>
        <taxon>eudicotyledons</taxon>
        <taxon>Gunneridae</taxon>
        <taxon>Pentapetalae</taxon>
        <taxon>rosids</taxon>
        <taxon>fabids</taxon>
        <taxon>Fabales</taxon>
        <taxon>Fabaceae</taxon>
        <taxon>Papilionoideae</taxon>
        <taxon>50 kb inversion clade</taxon>
        <taxon>dalbergioids sensu lato</taxon>
        <taxon>Dalbergieae</taxon>
        <taxon>Pterocarpus clade</taxon>
        <taxon>Stylosanthes</taxon>
    </lineage>
</organism>
<reference evidence="1 2" key="1">
    <citation type="journal article" date="2023" name="Plants (Basel)">
        <title>Bridging the Gap: Combining Genomics and Transcriptomics Approaches to Understand Stylosanthes scabra, an Orphan Legume from the Brazilian Caatinga.</title>
        <authorList>
            <person name="Ferreira-Neto J.R.C."/>
            <person name="da Silva M.D."/>
            <person name="Binneck E."/>
            <person name="de Melo N.F."/>
            <person name="da Silva R.H."/>
            <person name="de Melo A.L.T.M."/>
            <person name="Pandolfi V."/>
            <person name="Bustamante F.O."/>
            <person name="Brasileiro-Vidal A.C."/>
            <person name="Benko-Iseppon A.M."/>
        </authorList>
    </citation>
    <scope>NUCLEOTIDE SEQUENCE [LARGE SCALE GENOMIC DNA]</scope>
    <source>
        <tissue evidence="1">Leaves</tissue>
    </source>
</reference>
<name>A0ABU6ZIR3_9FABA</name>
<proteinExistence type="predicted"/>
<feature type="non-terminal residue" evidence="1">
    <location>
        <position position="1"/>
    </location>
</feature>
<sequence length="91" mass="10615">FHDLPKEDPIKHIKDFEVIFATTRRTGGDEDAVKAFALPFSKERQKTGQMSSARKFRELPNYMGKLYTSTMRDSCDYFLRVPVILYRNCCS</sequence>